<dbReference type="Gene3D" id="3.30.420.10">
    <property type="entry name" value="Ribonuclease H-like superfamily/Ribonuclease H"/>
    <property type="match status" value="1"/>
</dbReference>
<comment type="function">
    <text evidence="17">Ubiquitous transcription factor required for a diverse set of processes. It is a component of the CCR4 complex involved in the control of gene expression.</text>
</comment>
<sequence>MARPIKVHRVWQCNLEFEFNLIHQVLGCFPYVYMDTEFLGVVFHHPEFHYSSLSPSQNYLIMKKNVDALKIIQFGLTLADAYGDLLDFGTQNCYVWEFNFNDFDVDKDLQNPDSIALLKRQGIDFSKNKKIGISSYRFATLFMASGLSIV</sequence>
<keyword evidence="12" id="KW-0269">Exonuclease</keyword>
<evidence type="ECO:0000256" key="11">
    <source>
        <dbReference type="ARBA" id="ARBA00022801"/>
    </source>
</evidence>
<evidence type="ECO:0000256" key="7">
    <source>
        <dbReference type="ARBA" id="ARBA00012161"/>
    </source>
</evidence>
<dbReference type="InterPro" id="IPR012337">
    <property type="entry name" value="RNaseH-like_sf"/>
</dbReference>
<protein>
    <recommendedName>
        <fullName evidence="7">poly(A)-specific ribonuclease</fullName>
        <ecNumber evidence="7">3.1.13.4</ecNumber>
    </recommendedName>
</protein>
<dbReference type="AlphaFoldDB" id="A0ABD1UL97"/>
<evidence type="ECO:0000256" key="17">
    <source>
        <dbReference type="ARBA" id="ARBA00025148"/>
    </source>
</evidence>
<keyword evidence="10" id="KW-0479">Metal-binding</keyword>
<keyword evidence="9" id="KW-0540">Nuclease</keyword>
<dbReference type="SUPFAM" id="SSF53098">
    <property type="entry name" value="Ribonuclease H-like"/>
    <property type="match status" value="1"/>
</dbReference>
<dbReference type="GO" id="GO:0005737">
    <property type="term" value="C:cytoplasm"/>
    <property type="evidence" value="ECO:0007669"/>
    <property type="project" value="UniProtKB-SubCell"/>
</dbReference>
<dbReference type="GO" id="GO:0003723">
    <property type="term" value="F:RNA binding"/>
    <property type="evidence" value="ECO:0007669"/>
    <property type="project" value="UniProtKB-KW"/>
</dbReference>
<comment type="catalytic activity">
    <reaction evidence="1">
        <text>Exonucleolytic cleavage of poly(A) to 5'-AMP.</text>
        <dbReference type="EC" id="3.1.13.4"/>
    </reaction>
</comment>
<gene>
    <name evidence="18" type="ORF">Adt_10736</name>
</gene>
<dbReference type="GO" id="GO:0046872">
    <property type="term" value="F:metal ion binding"/>
    <property type="evidence" value="ECO:0007669"/>
    <property type="project" value="UniProtKB-KW"/>
</dbReference>
<keyword evidence="14" id="KW-0805">Transcription regulation</keyword>
<dbReference type="GO" id="GO:0004535">
    <property type="term" value="F:poly(A)-specific ribonuclease activity"/>
    <property type="evidence" value="ECO:0007669"/>
    <property type="project" value="UniProtKB-EC"/>
</dbReference>
<comment type="similarity">
    <text evidence="5">Belongs to the CAF1 family.</text>
</comment>
<name>A0ABD1UL97_9LAMI</name>
<dbReference type="InterPro" id="IPR006941">
    <property type="entry name" value="RNase_CAF1"/>
</dbReference>
<evidence type="ECO:0000256" key="16">
    <source>
        <dbReference type="ARBA" id="ARBA00023242"/>
    </source>
</evidence>
<dbReference type="InterPro" id="IPR036397">
    <property type="entry name" value="RNaseH_sf"/>
</dbReference>
<dbReference type="EC" id="3.1.13.4" evidence="7"/>
<evidence type="ECO:0000256" key="4">
    <source>
        <dbReference type="ARBA" id="ARBA00004496"/>
    </source>
</evidence>
<dbReference type="GO" id="GO:0005634">
    <property type="term" value="C:nucleus"/>
    <property type="evidence" value="ECO:0007669"/>
    <property type="project" value="UniProtKB-SubCell"/>
</dbReference>
<evidence type="ECO:0000256" key="10">
    <source>
        <dbReference type="ARBA" id="ARBA00022723"/>
    </source>
</evidence>
<keyword evidence="16" id="KW-0539">Nucleus</keyword>
<keyword evidence="19" id="KW-1185">Reference proteome</keyword>
<evidence type="ECO:0000313" key="18">
    <source>
        <dbReference type="EMBL" id="KAL2525682.1"/>
    </source>
</evidence>
<keyword evidence="13" id="KW-0694">RNA-binding</keyword>
<dbReference type="Pfam" id="PF04857">
    <property type="entry name" value="CAF1"/>
    <property type="match status" value="1"/>
</dbReference>
<evidence type="ECO:0000256" key="8">
    <source>
        <dbReference type="ARBA" id="ARBA00022490"/>
    </source>
</evidence>
<comment type="subcellular location">
    <subcellularLocation>
        <location evidence="4">Cytoplasm</location>
    </subcellularLocation>
    <subcellularLocation>
        <location evidence="3">Nucleus</location>
    </subcellularLocation>
</comment>
<evidence type="ECO:0000256" key="15">
    <source>
        <dbReference type="ARBA" id="ARBA00023163"/>
    </source>
</evidence>
<accession>A0ABD1UL97</accession>
<comment type="cofactor">
    <cofactor evidence="2">
        <name>a divalent metal cation</name>
        <dbReference type="ChEBI" id="CHEBI:60240"/>
    </cofactor>
</comment>
<evidence type="ECO:0000256" key="2">
    <source>
        <dbReference type="ARBA" id="ARBA00001968"/>
    </source>
</evidence>
<evidence type="ECO:0000313" key="19">
    <source>
        <dbReference type="Proteomes" id="UP001604336"/>
    </source>
</evidence>
<evidence type="ECO:0000256" key="3">
    <source>
        <dbReference type="ARBA" id="ARBA00004123"/>
    </source>
</evidence>
<evidence type="ECO:0000256" key="5">
    <source>
        <dbReference type="ARBA" id="ARBA00008372"/>
    </source>
</evidence>
<evidence type="ECO:0000256" key="14">
    <source>
        <dbReference type="ARBA" id="ARBA00023015"/>
    </source>
</evidence>
<dbReference type="Proteomes" id="UP001604336">
    <property type="component" value="Unassembled WGS sequence"/>
</dbReference>
<organism evidence="18 19">
    <name type="scientific">Abeliophyllum distichum</name>
    <dbReference type="NCBI Taxonomy" id="126358"/>
    <lineage>
        <taxon>Eukaryota</taxon>
        <taxon>Viridiplantae</taxon>
        <taxon>Streptophyta</taxon>
        <taxon>Embryophyta</taxon>
        <taxon>Tracheophyta</taxon>
        <taxon>Spermatophyta</taxon>
        <taxon>Magnoliopsida</taxon>
        <taxon>eudicotyledons</taxon>
        <taxon>Gunneridae</taxon>
        <taxon>Pentapetalae</taxon>
        <taxon>asterids</taxon>
        <taxon>lamiids</taxon>
        <taxon>Lamiales</taxon>
        <taxon>Oleaceae</taxon>
        <taxon>Forsythieae</taxon>
        <taxon>Abeliophyllum</taxon>
    </lineage>
</organism>
<dbReference type="PANTHER" id="PTHR10797">
    <property type="entry name" value="CCR4-NOT TRANSCRIPTION COMPLEX SUBUNIT"/>
    <property type="match status" value="1"/>
</dbReference>
<reference evidence="19" key="1">
    <citation type="submission" date="2024-07" db="EMBL/GenBank/DDBJ databases">
        <title>Two chromosome-level genome assemblies of Korean endemic species Abeliophyllum distichum and Forsythia ovata (Oleaceae).</title>
        <authorList>
            <person name="Jang H."/>
        </authorList>
    </citation>
    <scope>NUCLEOTIDE SEQUENCE [LARGE SCALE GENOMIC DNA]</scope>
</reference>
<comment type="subunit">
    <text evidence="6">Component of the CCR4-NOT complex, at least composed of CRR4 and CAF1 proteins.</text>
</comment>
<keyword evidence="15" id="KW-0804">Transcription</keyword>
<keyword evidence="11" id="KW-0378">Hydrolase</keyword>
<evidence type="ECO:0000256" key="9">
    <source>
        <dbReference type="ARBA" id="ARBA00022722"/>
    </source>
</evidence>
<comment type="caution">
    <text evidence="18">The sequence shown here is derived from an EMBL/GenBank/DDBJ whole genome shotgun (WGS) entry which is preliminary data.</text>
</comment>
<keyword evidence="8" id="KW-0963">Cytoplasm</keyword>
<evidence type="ECO:0000256" key="6">
    <source>
        <dbReference type="ARBA" id="ARBA00011757"/>
    </source>
</evidence>
<proteinExistence type="inferred from homology"/>
<dbReference type="EMBL" id="JBFOLK010000003">
    <property type="protein sequence ID" value="KAL2525682.1"/>
    <property type="molecule type" value="Genomic_DNA"/>
</dbReference>
<evidence type="ECO:0000256" key="13">
    <source>
        <dbReference type="ARBA" id="ARBA00022884"/>
    </source>
</evidence>
<dbReference type="InterPro" id="IPR039637">
    <property type="entry name" value="CNOT7/CNOT8/Pop2"/>
</dbReference>
<evidence type="ECO:0000256" key="1">
    <source>
        <dbReference type="ARBA" id="ARBA00001663"/>
    </source>
</evidence>
<evidence type="ECO:0000256" key="12">
    <source>
        <dbReference type="ARBA" id="ARBA00022839"/>
    </source>
</evidence>